<accession>A0ABV1II19</accession>
<organism evidence="1 2">
    <name type="scientific">Paratractidigestivibacter faecalis</name>
    <dbReference type="NCBI Taxonomy" id="2292441"/>
    <lineage>
        <taxon>Bacteria</taxon>
        <taxon>Bacillati</taxon>
        <taxon>Actinomycetota</taxon>
        <taxon>Coriobacteriia</taxon>
        <taxon>Coriobacteriales</taxon>
        <taxon>Atopobiaceae</taxon>
        <taxon>Paratractidigestivibacter</taxon>
    </lineage>
</organism>
<gene>
    <name evidence="1" type="ORF">AAAT05_09355</name>
</gene>
<evidence type="ECO:0000313" key="1">
    <source>
        <dbReference type="EMBL" id="MEQ2638543.1"/>
    </source>
</evidence>
<keyword evidence="2" id="KW-1185">Reference proteome</keyword>
<dbReference type="Proteomes" id="UP001478817">
    <property type="component" value="Unassembled WGS sequence"/>
</dbReference>
<dbReference type="EMBL" id="JBBNGS010000024">
    <property type="protein sequence ID" value="MEQ2638543.1"/>
    <property type="molecule type" value="Genomic_DNA"/>
</dbReference>
<evidence type="ECO:0000313" key="2">
    <source>
        <dbReference type="Proteomes" id="UP001478817"/>
    </source>
</evidence>
<reference evidence="1 2" key="1">
    <citation type="submission" date="2024-04" db="EMBL/GenBank/DDBJ databases">
        <title>Human intestinal bacterial collection.</title>
        <authorList>
            <person name="Pauvert C."/>
            <person name="Hitch T.C.A."/>
            <person name="Clavel T."/>
        </authorList>
    </citation>
    <scope>NUCLEOTIDE SEQUENCE [LARGE SCALE GENOMIC DNA]</scope>
    <source>
        <strain evidence="1 2">CLA-AA-H197</strain>
    </source>
</reference>
<name>A0ABV1II19_9ACTN</name>
<sequence>MSTLFENREPCSPFLKGVASRQQVLGVVVSDLLERAVFALLGGPVGHDGHCDLNVCVAHLRVPEDEVTFQLSNAPDADLATLRASVAVNDVLEDGPVVDAVVGVEGEVEAQVRKVVLLLTPQRFSRLQVEAGALADDLRVLEDLEVSRERLALDPHALLAFEVGLDVAKRSGGAEVVDDVVAHLVELRDVLDLRAPADVLFEDLLDYRPTNMHD</sequence>
<comment type="caution">
    <text evidence="1">The sequence shown here is derived from an EMBL/GenBank/DDBJ whole genome shotgun (WGS) entry which is preliminary data.</text>
</comment>
<protein>
    <submittedName>
        <fullName evidence="1">Uncharacterized protein</fullName>
    </submittedName>
</protein>
<proteinExistence type="predicted"/>